<dbReference type="PANTHER" id="PTHR37423:SF2">
    <property type="entry name" value="MEMBRANE-BOUND LYTIC MUREIN TRANSGLYCOSYLASE C"/>
    <property type="match status" value="1"/>
</dbReference>
<evidence type="ECO:0000256" key="3">
    <source>
        <dbReference type="SAM" id="Phobius"/>
    </source>
</evidence>
<dbReference type="EMBL" id="SNXW01000002">
    <property type="protein sequence ID" value="TDP85992.1"/>
    <property type="molecule type" value="Genomic_DNA"/>
</dbReference>
<keyword evidence="6" id="KW-1185">Reference proteome</keyword>
<dbReference type="InterPro" id="IPR008258">
    <property type="entry name" value="Transglycosylase_SLT_dom_1"/>
</dbReference>
<protein>
    <submittedName>
        <fullName evidence="5">Transglycosylase-like protein with SLT domain</fullName>
    </submittedName>
</protein>
<sequence length="351" mass="36370">MSACERAADELLSSEPLAMSSPSVSRQGLSLQNLVAVVRLVVSDVLEGVRWLSHHALAAVGLVAVLAAVFLATQAEVRHAMEARALGWLTERATTRTEAVDGSAGADEVLLAMAEPDAIQRATAANPAELNRQQSAVAFWIARRYNVAPEPISRLVQEAWVVGKRVGMEPTLVLAVMAVESGFNPFAQSHVGAQGLMQVMTRIHHDKYAIFGGQNAAFDPVTNLRVGVQVLVDCVRRAGSLSGGLKHYVGAANMPDDGGYAAKVLAEAAYLQQVAAGQKVAVNAPLPQATVASAAPVVGPVAVPVAPPASPDATPAGTATPAVSESAPTPAAPHRAVEHVALLSAPEGARR</sequence>
<keyword evidence="3" id="KW-0812">Transmembrane</keyword>
<feature type="domain" description="Transglycosylase SLT" evidence="4">
    <location>
        <begin position="164"/>
        <end position="239"/>
    </location>
</feature>
<evidence type="ECO:0000259" key="4">
    <source>
        <dbReference type="Pfam" id="PF01464"/>
    </source>
</evidence>
<name>A0A4R6RI31_9BURK</name>
<feature type="region of interest" description="Disordered" evidence="2">
    <location>
        <begin position="309"/>
        <end position="335"/>
    </location>
</feature>
<feature type="compositionally biased region" description="Low complexity" evidence="2">
    <location>
        <begin position="311"/>
        <end position="323"/>
    </location>
</feature>
<dbReference type="Gene3D" id="1.10.530.10">
    <property type="match status" value="1"/>
</dbReference>
<dbReference type="Proteomes" id="UP000294593">
    <property type="component" value="Unassembled WGS sequence"/>
</dbReference>
<evidence type="ECO:0000256" key="2">
    <source>
        <dbReference type="SAM" id="MobiDB-lite"/>
    </source>
</evidence>
<comment type="caution">
    <text evidence="5">The sequence shown here is derived from an EMBL/GenBank/DDBJ whole genome shotgun (WGS) entry which is preliminary data.</text>
</comment>
<dbReference type="InterPro" id="IPR023346">
    <property type="entry name" value="Lysozyme-like_dom_sf"/>
</dbReference>
<reference evidence="5 6" key="1">
    <citation type="submission" date="2019-03" db="EMBL/GenBank/DDBJ databases">
        <title>Genomic Encyclopedia of Type Strains, Phase IV (KMG-IV): sequencing the most valuable type-strain genomes for metagenomic binning, comparative biology and taxonomic classification.</title>
        <authorList>
            <person name="Goeker M."/>
        </authorList>
    </citation>
    <scope>NUCLEOTIDE SEQUENCE [LARGE SCALE GENOMIC DNA]</scope>
    <source>
        <strain evidence="5 6">DSM 11901</strain>
    </source>
</reference>
<proteinExistence type="inferred from homology"/>
<evidence type="ECO:0000256" key="1">
    <source>
        <dbReference type="ARBA" id="ARBA00007734"/>
    </source>
</evidence>
<dbReference type="Pfam" id="PF01464">
    <property type="entry name" value="SLT"/>
    <property type="match status" value="1"/>
</dbReference>
<accession>A0A4R6RI31</accession>
<evidence type="ECO:0000313" key="6">
    <source>
        <dbReference type="Proteomes" id="UP000294593"/>
    </source>
</evidence>
<organism evidence="5 6">
    <name type="scientific">Aquabacterium commune</name>
    <dbReference type="NCBI Taxonomy" id="70586"/>
    <lineage>
        <taxon>Bacteria</taxon>
        <taxon>Pseudomonadati</taxon>
        <taxon>Pseudomonadota</taxon>
        <taxon>Betaproteobacteria</taxon>
        <taxon>Burkholderiales</taxon>
        <taxon>Aquabacterium</taxon>
    </lineage>
</organism>
<dbReference type="SUPFAM" id="SSF53955">
    <property type="entry name" value="Lysozyme-like"/>
    <property type="match status" value="1"/>
</dbReference>
<keyword evidence="3" id="KW-1133">Transmembrane helix</keyword>
<keyword evidence="3" id="KW-0472">Membrane</keyword>
<comment type="similarity">
    <text evidence="1">Belongs to the transglycosylase Slt family.</text>
</comment>
<dbReference type="AlphaFoldDB" id="A0A4R6RI31"/>
<feature type="transmembrane region" description="Helical" evidence="3">
    <location>
        <begin position="51"/>
        <end position="72"/>
    </location>
</feature>
<dbReference type="PANTHER" id="PTHR37423">
    <property type="entry name" value="SOLUBLE LYTIC MUREIN TRANSGLYCOSYLASE-RELATED"/>
    <property type="match status" value="1"/>
</dbReference>
<evidence type="ECO:0000313" key="5">
    <source>
        <dbReference type="EMBL" id="TDP85992.1"/>
    </source>
</evidence>
<gene>
    <name evidence="5" type="ORF">EV672_102342</name>
</gene>